<dbReference type="GO" id="GO:0004803">
    <property type="term" value="F:transposase activity"/>
    <property type="evidence" value="ECO:0007669"/>
    <property type="project" value="InterPro"/>
</dbReference>
<dbReference type="SUPFAM" id="SSF143422">
    <property type="entry name" value="Transposase IS200-like"/>
    <property type="match status" value="1"/>
</dbReference>
<dbReference type="RefSeq" id="WP_089036380.1">
    <property type="nucleotide sequence ID" value="NZ_CP022278.1"/>
</dbReference>
<proteinExistence type="predicted"/>
<dbReference type="EMBL" id="CP022278">
    <property type="protein sequence ID" value="ASK27685.1"/>
    <property type="molecule type" value="Genomic_DNA"/>
</dbReference>
<protein>
    <submittedName>
        <fullName evidence="1">Transposase</fullName>
    </submittedName>
</protein>
<dbReference type="Pfam" id="PF01797">
    <property type="entry name" value="Y1_Tnp"/>
    <property type="match status" value="1"/>
</dbReference>
<dbReference type="AlphaFoldDB" id="A0A220S3A4"/>
<dbReference type="KEGG" id="nei:BG910_08000"/>
<dbReference type="GO" id="GO:0006313">
    <property type="term" value="P:DNA transposition"/>
    <property type="evidence" value="ECO:0007669"/>
    <property type="project" value="InterPro"/>
</dbReference>
<dbReference type="GO" id="GO:0043565">
    <property type="term" value="F:sequence-specific DNA binding"/>
    <property type="evidence" value="ECO:0007669"/>
    <property type="project" value="TreeGrafter"/>
</dbReference>
<evidence type="ECO:0000313" key="2">
    <source>
        <dbReference type="Proteomes" id="UP000198238"/>
    </source>
</evidence>
<dbReference type="InterPro" id="IPR052715">
    <property type="entry name" value="RAYT_transposase"/>
</dbReference>
<sequence length="175" mass="20795">MRYRRAFTRGGCYFFTLALQDRKQDTLVRHIDELRQAFYVVKKRHPFEIIAVCVLPEHLHLLVRLPENDSDYPTRLRLIKAKFSQALPKTENLSASRQSKNERGIWQRRYWEHEIRDERDLNAHIDYIHFNPVKHGYVTRVADWPFSSFHRYVANGILPKDWAGNGAEIEGNFGE</sequence>
<dbReference type="OrthoDB" id="9794403at2"/>
<dbReference type="InterPro" id="IPR036515">
    <property type="entry name" value="Transposase_17_sf"/>
</dbReference>
<dbReference type="SMART" id="SM01321">
    <property type="entry name" value="Y1_Tnp"/>
    <property type="match status" value="1"/>
</dbReference>
<keyword evidence="2" id="KW-1185">Reference proteome</keyword>
<evidence type="ECO:0000313" key="1">
    <source>
        <dbReference type="EMBL" id="ASK27685.1"/>
    </source>
</evidence>
<accession>A0A220S3A4</accession>
<dbReference type="NCBIfam" id="NF047646">
    <property type="entry name" value="REP_Tyr_transpos"/>
    <property type="match status" value="1"/>
</dbReference>
<reference evidence="1 2" key="1">
    <citation type="submission" date="2017-06" db="EMBL/GenBank/DDBJ databases">
        <title>Neisseria chenwenguii sp. nov., isolated from the intestinal contents of Tibetan Plateau Pika in Yushu, Qinghai Province, China.</title>
        <authorList>
            <person name="Zhang G."/>
        </authorList>
    </citation>
    <scope>NUCLEOTIDE SEQUENCE [LARGE SCALE GENOMIC DNA]</scope>
    <source>
        <strain evidence="1 2">10023</strain>
    </source>
</reference>
<dbReference type="Proteomes" id="UP000198238">
    <property type="component" value="Chromosome"/>
</dbReference>
<dbReference type="InterPro" id="IPR002686">
    <property type="entry name" value="Transposase_17"/>
</dbReference>
<dbReference type="PANTHER" id="PTHR36966">
    <property type="entry name" value="REP-ASSOCIATED TYROSINE TRANSPOSASE"/>
    <property type="match status" value="1"/>
</dbReference>
<gene>
    <name evidence="1" type="ORF">BG910_08000</name>
</gene>
<dbReference type="PANTHER" id="PTHR36966:SF1">
    <property type="entry name" value="REP-ASSOCIATED TYROSINE TRANSPOSASE"/>
    <property type="match status" value="1"/>
</dbReference>
<dbReference type="Gene3D" id="3.30.70.1290">
    <property type="entry name" value="Transposase IS200-like"/>
    <property type="match status" value="1"/>
</dbReference>
<organism evidence="1 2">
    <name type="scientific">Neisseria chenwenguii</name>
    <dbReference type="NCBI Taxonomy" id="1853278"/>
    <lineage>
        <taxon>Bacteria</taxon>
        <taxon>Pseudomonadati</taxon>
        <taxon>Pseudomonadota</taxon>
        <taxon>Betaproteobacteria</taxon>
        <taxon>Neisseriales</taxon>
        <taxon>Neisseriaceae</taxon>
        <taxon>Neisseria</taxon>
    </lineage>
</organism>
<name>A0A220S3A4_9NEIS</name>